<dbReference type="InterPro" id="IPR003776">
    <property type="entry name" value="YcaO-like_dom"/>
</dbReference>
<dbReference type="RefSeq" id="WP_222978574.1">
    <property type="nucleotide sequence ID" value="NZ_JAINVZ010000010.1"/>
</dbReference>
<dbReference type="NCBIfam" id="TIGR03604">
    <property type="entry name" value="TOMM_cyclo_SagD"/>
    <property type="match status" value="1"/>
</dbReference>
<organism evidence="3 4">
    <name type="scientific">Streptantibioticus parmotrematis</name>
    <dbReference type="NCBI Taxonomy" id="2873249"/>
    <lineage>
        <taxon>Bacteria</taxon>
        <taxon>Bacillati</taxon>
        <taxon>Actinomycetota</taxon>
        <taxon>Actinomycetes</taxon>
        <taxon>Kitasatosporales</taxon>
        <taxon>Streptomycetaceae</taxon>
        <taxon>Streptantibioticus</taxon>
    </lineage>
</organism>
<dbReference type="NCBIfam" id="TIGR03882">
    <property type="entry name" value="cyclo_dehyd_2"/>
    <property type="match status" value="1"/>
</dbReference>
<dbReference type="PANTHER" id="PTHR37809">
    <property type="entry name" value="RIBOSOMAL PROTEIN S12 METHYLTHIOTRANSFERASE ACCESSORY FACTOR YCAO"/>
    <property type="match status" value="1"/>
</dbReference>
<evidence type="ECO:0000259" key="2">
    <source>
        <dbReference type="PROSITE" id="PS51664"/>
    </source>
</evidence>
<evidence type="ECO:0000313" key="4">
    <source>
        <dbReference type="Proteomes" id="UP001198565"/>
    </source>
</evidence>
<proteinExistence type="predicted"/>
<dbReference type="Pfam" id="PF02624">
    <property type="entry name" value="YcaO"/>
    <property type="match status" value="1"/>
</dbReference>
<dbReference type="Proteomes" id="UP001198565">
    <property type="component" value="Unassembled WGS sequence"/>
</dbReference>
<comment type="caution">
    <text evidence="3">The sequence shown here is derived from an EMBL/GenBank/DDBJ whole genome shotgun (WGS) entry which is preliminary data.</text>
</comment>
<sequence>MAVPGDSSSALLGFRPHLRVEQVPGEAVYVLSDQRVTALHGEQIARLAPLLDGTRCLEKVIEDASGTLSAQQIARLITRLTEAGLVSARPNASLACEAAAEHAYWEAAGLDGTDATTARATSSVYAMSVGGTALTSLQQSLAAAGLRTLPPRLADNADLTVVLCDDYLNPELRAIDAAHRAAGRPWLPVTIDGTHLWVGPFFGLAERACWACLADRLWRGRQVEAHVQRSLDRDGPVPRLAFGLPATRQAGLQLAALEAAKWLAGHRHPGQHQLWCLDSLSLQGGHHPVQRRPQCDACGDFGLVAARVSAPVALGSRLKNDTAGGGHRALTPAQLMEAYGHLLDPVTGLVKEIRRDQRGPEFLNSFHAGLNPVADPRGIGAVRACLRSTSGGKGTTPEQARTGALAEALERHSGYFQGDEPTVHASYRELADRAVHPDAVQLFDERQFADRERWNAGHSLASQVCDPFDEEEAIDWTPVWSHTERRHKLLPTAFLYYNVPQPRGAAYCMGHSNGNAAGGSPEDAVLQGFLELVERDAVALWWYNRTRQPGVDLDAFADEWNTELRRVHASLLREVWALDLTSDFGVPVFAAVSRRVDKPAQDIMFGFGAHFDPRTALRRALTELNQLLPNVLQAQADGTGYGIRDPRALEWMREATTDNQPYVVPDPARPATRPADHPYTPRADLRDDITAVEGLLAERDMELLVLDQTRPDVGLPVVKVIVPGLRPHWPRFAPGRLFDVPVALGRLTRPTRYEDLNPVPLFL</sequence>
<dbReference type="NCBIfam" id="TIGR00702">
    <property type="entry name" value="YcaO-type kinase domain"/>
    <property type="match status" value="1"/>
</dbReference>
<dbReference type="Gene3D" id="3.30.40.250">
    <property type="match status" value="1"/>
</dbReference>
<keyword evidence="4" id="KW-1185">Reference proteome</keyword>
<reference evidence="3 4" key="1">
    <citation type="submission" date="2021-08" db="EMBL/GenBank/DDBJ databases">
        <title>Streptomyces sp. PTM05 isolated from lichen.</title>
        <authorList>
            <person name="Somphong A."/>
            <person name="Phongsopitanun W."/>
            <person name="Tanasupawat S."/>
        </authorList>
    </citation>
    <scope>NUCLEOTIDE SEQUENCE [LARGE SCALE GENOMIC DNA]</scope>
    <source>
        <strain evidence="3 4">Ptm05</strain>
    </source>
</reference>
<dbReference type="InterPro" id="IPR027624">
    <property type="entry name" value="TOMM_cyclo_SagD"/>
</dbReference>
<dbReference type="Gene3D" id="3.30.1330.230">
    <property type="match status" value="1"/>
</dbReference>
<dbReference type="SUPFAM" id="SSF69572">
    <property type="entry name" value="Activating enzymes of the ubiquitin-like proteins"/>
    <property type="match status" value="1"/>
</dbReference>
<dbReference type="PROSITE" id="PS51664">
    <property type="entry name" value="YCAO"/>
    <property type="match status" value="1"/>
</dbReference>
<accession>A0ABS7QT75</accession>
<dbReference type="Gene3D" id="3.40.50.720">
    <property type="entry name" value="NAD(P)-binding Rossmann-like Domain"/>
    <property type="match status" value="1"/>
</dbReference>
<dbReference type="Gene3D" id="3.90.930.60">
    <property type="match status" value="1"/>
</dbReference>
<feature type="region of interest" description="Disordered" evidence="1">
    <location>
        <begin position="660"/>
        <end position="682"/>
    </location>
</feature>
<name>A0ABS7QT75_9ACTN</name>
<evidence type="ECO:0000313" key="3">
    <source>
        <dbReference type="EMBL" id="MBY8886388.1"/>
    </source>
</evidence>
<dbReference type="Gene3D" id="3.30.160.660">
    <property type="match status" value="1"/>
</dbReference>
<dbReference type="EMBL" id="JAINVZ010000010">
    <property type="protein sequence ID" value="MBY8886388.1"/>
    <property type="molecule type" value="Genomic_DNA"/>
</dbReference>
<protein>
    <submittedName>
        <fullName evidence="3">TOMM leader peptide-binding protein</fullName>
    </submittedName>
</protein>
<gene>
    <name evidence="3" type="ORF">K7472_16155</name>
</gene>
<evidence type="ECO:0000256" key="1">
    <source>
        <dbReference type="SAM" id="MobiDB-lite"/>
    </source>
</evidence>
<dbReference type="InterPro" id="IPR022291">
    <property type="entry name" value="Bacteriocin_synth_cyclodeHase"/>
</dbReference>
<dbReference type="InterPro" id="IPR035985">
    <property type="entry name" value="Ubiquitin-activating_enz"/>
</dbReference>
<dbReference type="InterPro" id="IPR049274">
    <property type="entry name" value="LynD/TruD_wHTH-like"/>
</dbReference>
<dbReference type="PANTHER" id="PTHR37809:SF1">
    <property type="entry name" value="RIBOSOMAL PROTEIN S12 METHYLTHIOTRANSFERASE ACCESSORY FACTOR YCAO"/>
    <property type="match status" value="1"/>
</dbReference>
<feature type="domain" description="YcaO" evidence="2">
    <location>
        <begin position="392"/>
        <end position="763"/>
    </location>
</feature>
<dbReference type="Pfam" id="PF21084">
    <property type="entry name" value="WHD_DUF4423_like"/>
    <property type="match status" value="1"/>
</dbReference>